<dbReference type="GO" id="GO:0015888">
    <property type="term" value="P:thiamine transport"/>
    <property type="evidence" value="ECO:0007669"/>
    <property type="project" value="TreeGrafter"/>
</dbReference>
<evidence type="ECO:0000313" key="3">
    <source>
        <dbReference type="EMBL" id="TWA63941.1"/>
    </source>
</evidence>
<dbReference type="EMBL" id="VITF01000011">
    <property type="protein sequence ID" value="TWA63941.1"/>
    <property type="molecule type" value="Genomic_DNA"/>
</dbReference>
<proteinExistence type="predicted"/>
<dbReference type="PANTHER" id="PTHR30006:SF2">
    <property type="entry name" value="ABC TRANSPORTER SUBSTRATE-BINDING PROTEIN"/>
    <property type="match status" value="1"/>
</dbReference>
<name>A0A560AUA2_AZOBR</name>
<comment type="caution">
    <text evidence="3">The sequence shown here is derived from an EMBL/GenBank/DDBJ whole genome shotgun (WGS) entry which is preliminary data.</text>
</comment>
<dbReference type="RefSeq" id="WP_145678570.1">
    <property type="nucleotide sequence ID" value="NZ_VITF01000011.1"/>
</dbReference>
<keyword evidence="1 2" id="KW-0732">Signal</keyword>
<gene>
    <name evidence="3" type="ORF">FBZ82_11156</name>
</gene>
<feature type="signal peptide" evidence="2">
    <location>
        <begin position="1"/>
        <end position="27"/>
    </location>
</feature>
<reference evidence="3 4" key="1">
    <citation type="submission" date="2019-06" db="EMBL/GenBank/DDBJ databases">
        <title>Genomic Encyclopedia of Type Strains, Phase IV (KMG-V): Genome sequencing to study the core and pangenomes of soil and plant-associated prokaryotes.</title>
        <authorList>
            <person name="Whitman W."/>
        </authorList>
    </citation>
    <scope>NUCLEOTIDE SEQUENCE [LARGE SCALE GENOMIC DNA]</scope>
    <source>
        <strain evidence="3 4">BR 11796</strain>
    </source>
</reference>
<evidence type="ECO:0000313" key="4">
    <source>
        <dbReference type="Proteomes" id="UP000316083"/>
    </source>
</evidence>
<feature type="chain" id="PRO_5022183016" evidence="2">
    <location>
        <begin position="28"/>
        <end position="357"/>
    </location>
</feature>
<accession>A0A560AUA2</accession>
<dbReference type="SUPFAM" id="SSF53850">
    <property type="entry name" value="Periplasmic binding protein-like II"/>
    <property type="match status" value="1"/>
</dbReference>
<evidence type="ECO:0000256" key="1">
    <source>
        <dbReference type="ARBA" id="ARBA00022729"/>
    </source>
</evidence>
<dbReference type="Gene3D" id="3.40.190.10">
    <property type="entry name" value="Periplasmic binding protein-like II"/>
    <property type="match status" value="2"/>
</dbReference>
<protein>
    <submittedName>
        <fullName evidence="3">Putative spermidine/putrescine transport system substrate-binding protein</fullName>
    </submittedName>
</protein>
<dbReference type="GO" id="GO:0030976">
    <property type="term" value="F:thiamine pyrophosphate binding"/>
    <property type="evidence" value="ECO:0007669"/>
    <property type="project" value="TreeGrafter"/>
</dbReference>
<dbReference type="GO" id="GO:0030975">
    <property type="term" value="F:thiamine binding"/>
    <property type="evidence" value="ECO:0007669"/>
    <property type="project" value="TreeGrafter"/>
</dbReference>
<dbReference type="InterPro" id="IPR006059">
    <property type="entry name" value="SBP"/>
</dbReference>
<organism evidence="3 4">
    <name type="scientific">Azospirillum brasilense</name>
    <dbReference type="NCBI Taxonomy" id="192"/>
    <lineage>
        <taxon>Bacteria</taxon>
        <taxon>Pseudomonadati</taxon>
        <taxon>Pseudomonadota</taxon>
        <taxon>Alphaproteobacteria</taxon>
        <taxon>Rhodospirillales</taxon>
        <taxon>Azospirillaceae</taxon>
        <taxon>Azospirillum</taxon>
    </lineage>
</organism>
<sequence>MTITRRAVTRGLAGLALAAPFVRSAAAQERTVTLASFSGVFQENYRAAVVEPFKAAHPGIGVDYVGLRNSAETLGTLRAQRNAPQTDVVLLDMISAKAATAEGLFEPIPRDSLPSLADLDPGAFLPGVAGPAASADHLVLLYAPDRVSPAPTSWRDLWREENRRRVAFAGVPDLAGVALVLIANRLAGQDDHRQSVDRGIALVGDLAPNVLSFDPKPDAYAFIVNGTAALGLGWNGRAQLYARQSPGRIESLVPAEGSVTIKHSINLVQGAPQREAARLFIDYALGAQAQGAVADRLFLSPMNRRAVVAEETRDRIVSPDQIAAGRTAHWLPVDWLELGPLRERIHEAWRRGVIARG</sequence>
<dbReference type="Proteomes" id="UP000316083">
    <property type="component" value="Unassembled WGS sequence"/>
</dbReference>
<dbReference type="Pfam" id="PF13416">
    <property type="entry name" value="SBP_bac_8"/>
    <property type="match status" value="1"/>
</dbReference>
<dbReference type="CDD" id="cd13589">
    <property type="entry name" value="PBP2_polyamine_RpCGA009"/>
    <property type="match status" value="1"/>
</dbReference>
<dbReference type="GO" id="GO:0030288">
    <property type="term" value="C:outer membrane-bounded periplasmic space"/>
    <property type="evidence" value="ECO:0007669"/>
    <property type="project" value="TreeGrafter"/>
</dbReference>
<dbReference type="PANTHER" id="PTHR30006">
    <property type="entry name" value="THIAMINE-BINDING PERIPLASMIC PROTEIN-RELATED"/>
    <property type="match status" value="1"/>
</dbReference>
<dbReference type="AlphaFoldDB" id="A0A560AUA2"/>
<evidence type="ECO:0000256" key="2">
    <source>
        <dbReference type="SAM" id="SignalP"/>
    </source>
</evidence>